<sequence length="247" mass="28685">MVPTRNLTAEQFHEPLSKFFTAEPWFDLDRENLSKRPMTLANKEDEEMNNMEEKDEVGSNPNPKDWLHLGVTASHHNNRKGGPIELDLFTDRITCQVEQQMIGSFKRQREAMLRPHGRSSWDPVTGGDFRVVSPPRRPEAGVWLVLSAAQSQLKEPLLPQIERSYLRIKDCNMTVRLLMKYLASKLGLRNETEVEICCKGQSLPPFLMLQYVRDHIWSSKEANELPTRVIITDHVMTLNYRRRRSSE</sequence>
<accession>A0A9Q0HZD2</accession>
<evidence type="ECO:0000256" key="1">
    <source>
        <dbReference type="SAM" id="MobiDB-lite"/>
    </source>
</evidence>
<dbReference type="InterPro" id="IPR044171">
    <property type="entry name" value="LAX2-like"/>
</dbReference>
<dbReference type="Gene3D" id="3.10.20.90">
    <property type="entry name" value="Phosphatidylinositol 3-kinase Catalytic Subunit, Chain A, domain 1"/>
    <property type="match status" value="1"/>
</dbReference>
<evidence type="ECO:0000313" key="2">
    <source>
        <dbReference type="EMBL" id="KAJ1704037.1"/>
    </source>
</evidence>
<dbReference type="AlphaFoldDB" id="A0A9Q0HZD2"/>
<dbReference type="EMBL" id="JAMQYH010000001">
    <property type="protein sequence ID" value="KAJ1704037.1"/>
    <property type="molecule type" value="Genomic_DNA"/>
</dbReference>
<dbReference type="PANTHER" id="PTHR47290">
    <property type="entry name" value="RING FINGER PROTEIN"/>
    <property type="match status" value="1"/>
</dbReference>
<comment type="caution">
    <text evidence="2">The sequence shown here is derived from an EMBL/GenBank/DDBJ whole genome shotgun (WGS) entry which is preliminary data.</text>
</comment>
<organism evidence="2 3">
    <name type="scientific">Rhynchospora breviuscula</name>
    <dbReference type="NCBI Taxonomy" id="2022672"/>
    <lineage>
        <taxon>Eukaryota</taxon>
        <taxon>Viridiplantae</taxon>
        <taxon>Streptophyta</taxon>
        <taxon>Embryophyta</taxon>
        <taxon>Tracheophyta</taxon>
        <taxon>Spermatophyta</taxon>
        <taxon>Magnoliopsida</taxon>
        <taxon>Liliopsida</taxon>
        <taxon>Poales</taxon>
        <taxon>Cyperaceae</taxon>
        <taxon>Cyperoideae</taxon>
        <taxon>Rhynchosporeae</taxon>
        <taxon>Rhynchospora</taxon>
    </lineage>
</organism>
<feature type="region of interest" description="Disordered" evidence="1">
    <location>
        <begin position="43"/>
        <end position="62"/>
    </location>
</feature>
<dbReference type="PANTHER" id="PTHR47290:SF4">
    <property type="entry name" value="RING FINGER PROTEIN"/>
    <property type="match status" value="1"/>
</dbReference>
<keyword evidence="3" id="KW-1185">Reference proteome</keyword>
<dbReference type="OrthoDB" id="1932457at2759"/>
<feature type="compositionally biased region" description="Acidic residues" evidence="1">
    <location>
        <begin position="44"/>
        <end position="55"/>
    </location>
</feature>
<dbReference type="Proteomes" id="UP001151287">
    <property type="component" value="Unassembled WGS sequence"/>
</dbReference>
<name>A0A9Q0HZD2_9POAL</name>
<protein>
    <submittedName>
        <fullName evidence="2">Uncharacterized protein</fullName>
    </submittedName>
</protein>
<proteinExistence type="predicted"/>
<reference evidence="2" key="1">
    <citation type="journal article" date="2022" name="Cell">
        <title>Repeat-based holocentromeres influence genome architecture and karyotype evolution.</title>
        <authorList>
            <person name="Hofstatter P.G."/>
            <person name="Thangavel G."/>
            <person name="Lux T."/>
            <person name="Neumann P."/>
            <person name="Vondrak T."/>
            <person name="Novak P."/>
            <person name="Zhang M."/>
            <person name="Costa L."/>
            <person name="Castellani M."/>
            <person name="Scott A."/>
            <person name="Toegelov H."/>
            <person name="Fuchs J."/>
            <person name="Mata-Sucre Y."/>
            <person name="Dias Y."/>
            <person name="Vanzela A.L.L."/>
            <person name="Huettel B."/>
            <person name="Almeida C.C.S."/>
            <person name="Simkova H."/>
            <person name="Souza G."/>
            <person name="Pedrosa-Harand A."/>
            <person name="Macas J."/>
            <person name="Mayer K.F.X."/>
            <person name="Houben A."/>
            <person name="Marques A."/>
        </authorList>
    </citation>
    <scope>NUCLEOTIDE SEQUENCE</scope>
    <source>
        <strain evidence="2">RhyBre1mFocal</strain>
    </source>
</reference>
<evidence type="ECO:0000313" key="3">
    <source>
        <dbReference type="Proteomes" id="UP001151287"/>
    </source>
</evidence>
<gene>
    <name evidence="2" type="ORF">LUZ63_003816</name>
</gene>